<dbReference type="PATRIC" id="fig|1365965.3.peg.1223"/>
<name>A0A0L7AYQ6_BIFBR</name>
<protein>
    <submittedName>
        <fullName evidence="1">Uncharacterized protein</fullName>
    </submittedName>
</protein>
<reference evidence="1 2" key="1">
    <citation type="journal article" date="2015" name="Int J Genomics">
        <title>Comparative Genomics Revealed Genetic Diversity and Species/Strain-Level Differences in Carbohydrate Metabolism of Three Probiotic Bifidobacterial Species.</title>
        <authorList>
            <person name="Odamaki T."/>
            <person name="Horigome A."/>
            <person name="Sugahara H."/>
            <person name="Hashikura N."/>
            <person name="Minami J."/>
            <person name="Xiao J.Z."/>
            <person name="Abe F."/>
        </authorList>
    </citation>
    <scope>NUCLEOTIDE SEQUENCE [LARGE SCALE GENOMIC DNA]</scope>
    <source>
        <strain evidence="1 2">MCC 1128</strain>
    </source>
</reference>
<dbReference type="Proteomes" id="UP000037193">
    <property type="component" value="Unassembled WGS sequence"/>
</dbReference>
<dbReference type="RefSeq" id="WP_052789376.1">
    <property type="nucleotide sequence ID" value="NZ_AVQD01000010.1"/>
</dbReference>
<sequence>MKGFTINKKVIQRMTRELEKEFSKNPIKIPVCASRLGLSQDEMNIGEQRPVGVVNNFTINAAPHSQLAVNAHEIHQEMNLSGSDEKIEAMKKLLTEISQKMDSLNLSDEDELELSETVSKASAEIGKQHPDKERLKDFIRLMKRILAPLALSSLSGASTAVNDIAEQWVRQLASFLA</sequence>
<evidence type="ECO:0000313" key="1">
    <source>
        <dbReference type="EMBL" id="KOA40350.1"/>
    </source>
</evidence>
<dbReference type="EMBL" id="AVQD01000010">
    <property type="protein sequence ID" value="KOA40350.1"/>
    <property type="molecule type" value="Genomic_DNA"/>
</dbReference>
<evidence type="ECO:0000313" key="2">
    <source>
        <dbReference type="Proteomes" id="UP000037193"/>
    </source>
</evidence>
<accession>A0A0L7AYQ6</accession>
<organism evidence="1 2">
    <name type="scientific">Bifidobacterium breve MCC 1128</name>
    <dbReference type="NCBI Taxonomy" id="1365965"/>
    <lineage>
        <taxon>Bacteria</taxon>
        <taxon>Bacillati</taxon>
        <taxon>Actinomycetota</taxon>
        <taxon>Actinomycetes</taxon>
        <taxon>Bifidobacteriales</taxon>
        <taxon>Bifidobacteriaceae</taxon>
        <taxon>Bifidobacterium</taxon>
    </lineage>
</organism>
<comment type="caution">
    <text evidence="1">The sequence shown here is derived from an EMBL/GenBank/DDBJ whole genome shotgun (WGS) entry which is preliminary data.</text>
</comment>
<gene>
    <name evidence="1" type="ORF">BBM1128_06080</name>
</gene>
<dbReference type="AlphaFoldDB" id="A0A0L7AYQ6"/>
<proteinExistence type="predicted"/>